<accession>A0A239X9R8</accession>
<dbReference type="AlphaFoldDB" id="A0A239X9R8"/>
<dbReference type="RefSeq" id="WP_231909791.1">
    <property type="nucleotide sequence ID" value="NZ_LT906454.1"/>
</dbReference>
<evidence type="ECO:0000313" key="2">
    <source>
        <dbReference type="Proteomes" id="UP000215144"/>
    </source>
</evidence>
<dbReference type="EMBL" id="LT906454">
    <property type="protein sequence ID" value="SNV43176.1"/>
    <property type="molecule type" value="Genomic_DNA"/>
</dbReference>
<proteinExistence type="predicted"/>
<protein>
    <submittedName>
        <fullName evidence="1">NADPH-dependent F420 reductase</fullName>
    </submittedName>
</protein>
<name>A0A239X9R8_STRAI</name>
<dbReference type="KEGG" id="saco:SAME_01654"/>
<dbReference type="PANTHER" id="PTHR14239">
    <property type="entry name" value="DUDULIN-RELATED"/>
    <property type="match status" value="1"/>
</dbReference>
<organism evidence="1 2">
    <name type="scientific">Streptococcus acidominimus</name>
    <dbReference type="NCBI Taxonomy" id="1326"/>
    <lineage>
        <taxon>Bacteria</taxon>
        <taxon>Bacillati</taxon>
        <taxon>Bacillota</taxon>
        <taxon>Bacilli</taxon>
        <taxon>Lactobacillales</taxon>
        <taxon>Streptococcaceae</taxon>
        <taxon>Streptococcus</taxon>
    </lineage>
</organism>
<evidence type="ECO:0000313" key="1">
    <source>
        <dbReference type="EMBL" id="SNV43176.1"/>
    </source>
</evidence>
<dbReference type="SUPFAM" id="SSF51735">
    <property type="entry name" value="NAD(P)-binding Rossmann-fold domains"/>
    <property type="match status" value="1"/>
</dbReference>
<gene>
    <name evidence="1" type="ORF">SAMEA4504048_01654</name>
</gene>
<dbReference type="Proteomes" id="UP000215144">
    <property type="component" value="Chromosome 1"/>
</dbReference>
<dbReference type="Gene3D" id="3.40.50.720">
    <property type="entry name" value="NAD(P)-binding Rossmann-like Domain"/>
    <property type="match status" value="1"/>
</dbReference>
<reference evidence="1 2" key="1">
    <citation type="submission" date="2017-06" db="EMBL/GenBank/DDBJ databases">
        <authorList>
            <consortium name="Pathogen Informatics"/>
        </authorList>
    </citation>
    <scope>NUCLEOTIDE SEQUENCE [LARGE SCALE GENOMIC DNA]</scope>
    <source>
        <strain evidence="1 2">NCTC11291</strain>
    </source>
</reference>
<dbReference type="InterPro" id="IPR051267">
    <property type="entry name" value="STEAP_metalloreductase"/>
</dbReference>
<sequence length="124" mass="13483">MINISNPVNFETWDELVVPAGTSSAEQIAEELPDTKVIKAFNTSSAMMLQTKNVGEGHIPVVHMASDHDDAKKVLTDIIASTGLDSVDVGDLKRAREMEALGFLQMRLTKDQKVSPTGGYLLIK</sequence>
<dbReference type="InterPro" id="IPR036291">
    <property type="entry name" value="NAD(P)-bd_dom_sf"/>
</dbReference>